<dbReference type="Proteomes" id="UP001597264">
    <property type="component" value="Unassembled WGS sequence"/>
</dbReference>
<evidence type="ECO:0000313" key="2">
    <source>
        <dbReference type="Proteomes" id="UP001597264"/>
    </source>
</evidence>
<name>A0ABW3UBN5_9GAMM</name>
<evidence type="ECO:0000313" key="1">
    <source>
        <dbReference type="EMBL" id="MFD1217215.1"/>
    </source>
</evidence>
<protein>
    <submittedName>
        <fullName evidence="1">Uncharacterized protein</fullName>
    </submittedName>
</protein>
<sequence length="69" mass="7917">MIIAARPSVMMYLNPKPIPAHKLPPPFGTDPAYLKKLLDGAVEQMLLAHEDGWLPYWEYIETVKRQLRG</sequence>
<accession>A0ABW3UBN5</accession>
<dbReference type="EMBL" id="JBHTLR010000011">
    <property type="protein sequence ID" value="MFD1217215.1"/>
    <property type="molecule type" value="Genomic_DNA"/>
</dbReference>
<dbReference type="RefSeq" id="WP_230437310.1">
    <property type="nucleotide sequence ID" value="NZ_CP087715.1"/>
</dbReference>
<comment type="caution">
    <text evidence="1">The sequence shown here is derived from an EMBL/GenBank/DDBJ whole genome shotgun (WGS) entry which is preliminary data.</text>
</comment>
<proteinExistence type="predicted"/>
<organism evidence="1 2">
    <name type="scientific">Microbulbifer celer</name>
    <dbReference type="NCBI Taxonomy" id="435905"/>
    <lineage>
        <taxon>Bacteria</taxon>
        <taxon>Pseudomonadati</taxon>
        <taxon>Pseudomonadota</taxon>
        <taxon>Gammaproteobacteria</taxon>
        <taxon>Cellvibrionales</taxon>
        <taxon>Microbulbiferaceae</taxon>
        <taxon>Microbulbifer</taxon>
    </lineage>
</organism>
<reference evidence="2" key="1">
    <citation type="journal article" date="2019" name="Int. J. Syst. Evol. Microbiol.">
        <title>The Global Catalogue of Microorganisms (GCM) 10K type strain sequencing project: providing services to taxonomists for standard genome sequencing and annotation.</title>
        <authorList>
            <consortium name="The Broad Institute Genomics Platform"/>
            <consortium name="The Broad Institute Genome Sequencing Center for Infectious Disease"/>
            <person name="Wu L."/>
            <person name="Ma J."/>
        </authorList>
    </citation>
    <scope>NUCLEOTIDE SEQUENCE [LARGE SCALE GENOMIC DNA]</scope>
    <source>
        <strain evidence="2">CCUG 54356</strain>
    </source>
</reference>
<keyword evidence="2" id="KW-1185">Reference proteome</keyword>
<gene>
    <name evidence="1" type="ORF">ACFQ2X_11445</name>
</gene>